<dbReference type="PANTHER" id="PTHR43272">
    <property type="entry name" value="LONG-CHAIN-FATTY-ACID--COA LIGASE"/>
    <property type="match status" value="1"/>
</dbReference>
<dbReference type="EMBL" id="CYZD01000004">
    <property type="protein sequence ID" value="CUN93414.1"/>
    <property type="molecule type" value="Genomic_DNA"/>
</dbReference>
<dbReference type="Proteomes" id="UP000095409">
    <property type="component" value="Unassembled WGS sequence"/>
</dbReference>
<dbReference type="AlphaFoldDB" id="A0A174AY76"/>
<organism evidence="5 7">
    <name type="scientific">Blautia obeum</name>
    <dbReference type="NCBI Taxonomy" id="40520"/>
    <lineage>
        <taxon>Bacteria</taxon>
        <taxon>Bacillati</taxon>
        <taxon>Bacillota</taxon>
        <taxon>Clostridia</taxon>
        <taxon>Lachnospirales</taxon>
        <taxon>Lachnospiraceae</taxon>
        <taxon>Blautia</taxon>
    </lineage>
</organism>
<reference evidence="5 7" key="1">
    <citation type="submission" date="2015-09" db="EMBL/GenBank/DDBJ databases">
        <authorList>
            <consortium name="Pathogen Informatics"/>
        </authorList>
    </citation>
    <scope>NUCLEOTIDE SEQUENCE [LARGE SCALE GENOMIC DNA]</scope>
    <source>
        <strain evidence="5 7">2789STDY5608837</strain>
    </source>
</reference>
<dbReference type="EMBL" id="RCXQ01000001">
    <property type="protein sequence ID" value="RYT68733.1"/>
    <property type="molecule type" value="Genomic_DNA"/>
</dbReference>
<keyword evidence="5" id="KW-0436">Ligase</keyword>
<reference evidence="6 8" key="2">
    <citation type="journal article" date="2019" name="Science, e1252229">
        <title>Invertible promoters mediate bacterial phase variation, antibiotic resistance, and host adaptation in the gut.</title>
        <authorList>
            <person name="Jiang X."/>
            <person name="Hall A.B."/>
            <person name="Arthur T.D."/>
            <person name="Plichta D.R."/>
            <person name="Covington C.T."/>
            <person name="Poyet M."/>
            <person name="Crothers J."/>
            <person name="Moses P.L."/>
            <person name="Tolonen A.C."/>
            <person name="Vlamakis H."/>
            <person name="Alm E.J."/>
            <person name="Xavier R.J."/>
        </authorList>
    </citation>
    <scope>NUCLEOTIDE SEQUENCE [LARGE SCALE GENOMIC DNA]</scope>
    <source>
        <strain evidence="8">af_0058</strain>
        <strain evidence="6">Af_0058</strain>
    </source>
</reference>
<protein>
    <submittedName>
        <fullName evidence="6">Acyl-CoA thioester hydrolase</fullName>
    </submittedName>
    <submittedName>
        <fullName evidence="5">Long-chain-fatty-acid--CoA ligase FadD15</fullName>
        <ecNumber evidence="5">6.2.1.3</ecNumber>
    </submittedName>
</protein>
<dbReference type="GO" id="GO:0004467">
    <property type="term" value="F:long-chain fatty acid-CoA ligase activity"/>
    <property type="evidence" value="ECO:0007669"/>
    <property type="project" value="UniProtKB-EC"/>
</dbReference>
<evidence type="ECO:0000256" key="2">
    <source>
        <dbReference type="ARBA" id="ARBA00022840"/>
    </source>
</evidence>
<evidence type="ECO:0000256" key="3">
    <source>
        <dbReference type="ARBA" id="ARBA00024484"/>
    </source>
</evidence>
<proteinExistence type="predicted"/>
<gene>
    <name evidence="6" type="ORF">EAI82_00765</name>
    <name evidence="5" type="ORF">ERS852394_01174</name>
</gene>
<evidence type="ECO:0000313" key="6">
    <source>
        <dbReference type="EMBL" id="RYT68733.1"/>
    </source>
</evidence>
<dbReference type="Pfam" id="PF23562">
    <property type="entry name" value="AMP-binding_C_3"/>
    <property type="match status" value="1"/>
</dbReference>
<dbReference type="Pfam" id="PF00501">
    <property type="entry name" value="AMP-binding"/>
    <property type="match status" value="1"/>
</dbReference>
<dbReference type="Gene3D" id="3.40.50.12780">
    <property type="entry name" value="N-terminal domain of ligase-like"/>
    <property type="match status" value="1"/>
</dbReference>
<sequence length="514" mass="57196">MLIREILEESVQKFGEVKAVKWLNRKEVLERSYSEMLRNVISIRKGLLAEDFAGKHIALIGTSSVEWIESYLGIITGCTTAVPLDAALPCEELIDLINRSDSEALFLSPKHRPYLEAFLANCPKLQKVWMLQEEVEDVPSGVYSINELRNTGISASADASCPAAEDIATIIFTSGTTGKSKGVMLTQNNLASNVEAVKISAEPGTAMLSVLPIHHAFCLVMDWLKGFSQGATICINDSLLHMVRNMSIFKPDIMLMVPMMIETIYKRLSAADPQIPKVVLAEKVFGGKLQTIFTGGAHLDPYYIDRFAEYGVQILEGYGMSECSPVISNNTPENHKPGSIGRPLENVEIRFENGEILVKGTSVMKGYYQMPDETAETLKDGWLHTGDKGYMDEDGYLFINGRVKNLIILSNGENISPEEIENKLALNPLVGEVIVTGEDNGLTARIYPEQAVVEAKALDTEMIRSQLQEFLDEYNKNQPTYRRITGLVIRKNPFIRSTTKKIRRQDVLIDEPQA</sequence>
<dbReference type="EC" id="6.2.1.3" evidence="5"/>
<dbReference type="InterPro" id="IPR000873">
    <property type="entry name" value="AMP-dep_synth/lig_dom"/>
</dbReference>
<keyword evidence="6" id="KW-0378">Hydrolase</keyword>
<evidence type="ECO:0000313" key="5">
    <source>
        <dbReference type="EMBL" id="CUN93414.1"/>
    </source>
</evidence>
<comment type="catalytic activity">
    <reaction evidence="3">
        <text>a long-chain fatty acid + ATP + CoA = a long-chain fatty acyl-CoA + AMP + diphosphate</text>
        <dbReference type="Rhea" id="RHEA:15421"/>
        <dbReference type="ChEBI" id="CHEBI:30616"/>
        <dbReference type="ChEBI" id="CHEBI:33019"/>
        <dbReference type="ChEBI" id="CHEBI:57287"/>
        <dbReference type="ChEBI" id="CHEBI:57560"/>
        <dbReference type="ChEBI" id="CHEBI:83139"/>
        <dbReference type="ChEBI" id="CHEBI:456215"/>
        <dbReference type="EC" id="6.2.1.3"/>
    </reaction>
    <physiologicalReaction direction="left-to-right" evidence="3">
        <dbReference type="Rhea" id="RHEA:15422"/>
    </physiologicalReaction>
</comment>
<dbReference type="PROSITE" id="PS00455">
    <property type="entry name" value="AMP_BINDING"/>
    <property type="match status" value="1"/>
</dbReference>
<keyword evidence="2" id="KW-0067">ATP-binding</keyword>
<evidence type="ECO:0000313" key="7">
    <source>
        <dbReference type="Proteomes" id="UP000095409"/>
    </source>
</evidence>
<dbReference type="SUPFAM" id="SSF56801">
    <property type="entry name" value="Acetyl-CoA synthetase-like"/>
    <property type="match status" value="1"/>
</dbReference>
<dbReference type="GO" id="GO:0016787">
    <property type="term" value="F:hydrolase activity"/>
    <property type="evidence" value="ECO:0007669"/>
    <property type="project" value="UniProtKB-KW"/>
</dbReference>
<feature type="domain" description="AMP-dependent synthetase/ligase" evidence="4">
    <location>
        <begin position="7"/>
        <end position="368"/>
    </location>
</feature>
<dbReference type="Gene3D" id="3.30.300.30">
    <property type="match status" value="1"/>
</dbReference>
<keyword evidence="1" id="KW-0547">Nucleotide-binding</keyword>
<dbReference type="PANTHER" id="PTHR43272:SF33">
    <property type="entry name" value="AMP-BINDING DOMAIN-CONTAINING PROTEIN-RELATED"/>
    <property type="match status" value="1"/>
</dbReference>
<dbReference type="InterPro" id="IPR045851">
    <property type="entry name" value="AMP-bd_C_sf"/>
</dbReference>
<dbReference type="Proteomes" id="UP000293506">
    <property type="component" value="Unassembled WGS sequence"/>
</dbReference>
<dbReference type="RefSeq" id="WP_055065898.1">
    <property type="nucleotide sequence ID" value="NZ_CP176627.1"/>
</dbReference>
<accession>A0A174AY76</accession>
<evidence type="ECO:0000313" key="8">
    <source>
        <dbReference type="Proteomes" id="UP000293506"/>
    </source>
</evidence>
<evidence type="ECO:0000256" key="1">
    <source>
        <dbReference type="ARBA" id="ARBA00022741"/>
    </source>
</evidence>
<name>A0A174AY76_9FIRM</name>
<evidence type="ECO:0000259" key="4">
    <source>
        <dbReference type="Pfam" id="PF00501"/>
    </source>
</evidence>
<dbReference type="InterPro" id="IPR042099">
    <property type="entry name" value="ANL_N_sf"/>
</dbReference>
<dbReference type="InterPro" id="IPR020845">
    <property type="entry name" value="AMP-binding_CS"/>
</dbReference>
<dbReference type="GO" id="GO:0016020">
    <property type="term" value="C:membrane"/>
    <property type="evidence" value="ECO:0007669"/>
    <property type="project" value="TreeGrafter"/>
</dbReference>
<dbReference type="GO" id="GO:0005524">
    <property type="term" value="F:ATP binding"/>
    <property type="evidence" value="ECO:0007669"/>
    <property type="project" value="UniProtKB-KW"/>
</dbReference>